<evidence type="ECO:0000259" key="3">
    <source>
        <dbReference type="PROSITE" id="PS50894"/>
    </source>
</evidence>
<protein>
    <recommendedName>
        <fullName evidence="3">HPt domain-containing protein</fullName>
    </recommendedName>
</protein>
<reference evidence="4 5" key="1">
    <citation type="journal article" date="2015" name="BMC Genomics">
        <title>Genome mining reveals unlocked bioactive potential of marine Gram-negative bacteria.</title>
        <authorList>
            <person name="Machado H."/>
            <person name="Sonnenschein E.C."/>
            <person name="Melchiorsen J."/>
            <person name="Gram L."/>
        </authorList>
    </citation>
    <scope>NUCLEOTIDE SEQUENCE [LARGE SCALE GENOMIC DNA]</scope>
    <source>
        <strain evidence="4 5">S4054</strain>
    </source>
</reference>
<comment type="caution">
    <text evidence="4">The sequence shown here is derived from an EMBL/GenBank/DDBJ whole genome shotgun (WGS) entry which is preliminary data.</text>
</comment>
<name>A0A0F6ADI0_9GAMM</name>
<dbReference type="GO" id="GO:0004672">
    <property type="term" value="F:protein kinase activity"/>
    <property type="evidence" value="ECO:0007669"/>
    <property type="project" value="UniProtKB-ARBA"/>
</dbReference>
<dbReference type="EMBL" id="AUXW01000146">
    <property type="protein sequence ID" value="KKE83439.1"/>
    <property type="molecule type" value="Genomic_DNA"/>
</dbReference>
<dbReference type="SUPFAM" id="SSF47226">
    <property type="entry name" value="Histidine-containing phosphotransfer domain, HPT domain"/>
    <property type="match status" value="1"/>
</dbReference>
<dbReference type="CDD" id="cd00088">
    <property type="entry name" value="HPT"/>
    <property type="match status" value="1"/>
</dbReference>
<evidence type="ECO:0000313" key="4">
    <source>
        <dbReference type="EMBL" id="KKE83439.1"/>
    </source>
</evidence>
<dbReference type="Pfam" id="PF01627">
    <property type="entry name" value="Hpt"/>
    <property type="match status" value="1"/>
</dbReference>
<dbReference type="InterPro" id="IPR036641">
    <property type="entry name" value="HPT_dom_sf"/>
</dbReference>
<gene>
    <name evidence="4" type="ORF">N479_13795</name>
</gene>
<accession>A0A0F6ADI0</accession>
<dbReference type="InterPro" id="IPR008207">
    <property type="entry name" value="Sig_transdc_His_kin_Hpt_dom"/>
</dbReference>
<feature type="domain" description="HPt" evidence="3">
    <location>
        <begin position="13"/>
        <end position="109"/>
    </location>
</feature>
<dbReference type="AlphaFoldDB" id="A0A0F6ADI0"/>
<dbReference type="RefSeq" id="WP_046356204.1">
    <property type="nucleotide sequence ID" value="NZ_AUXW01000146.1"/>
</dbReference>
<dbReference type="PATRIC" id="fig|1129367.4.peg.2580"/>
<keyword evidence="1" id="KW-0902">Two-component regulatory system</keyword>
<keyword evidence="2" id="KW-0597">Phosphoprotein</keyword>
<dbReference type="Gene3D" id="1.20.120.160">
    <property type="entry name" value="HPT domain"/>
    <property type="match status" value="1"/>
</dbReference>
<dbReference type="PROSITE" id="PS50894">
    <property type="entry name" value="HPT"/>
    <property type="match status" value="1"/>
</dbReference>
<evidence type="ECO:0000313" key="5">
    <source>
        <dbReference type="Proteomes" id="UP000033434"/>
    </source>
</evidence>
<feature type="modified residue" description="Phosphohistidine" evidence="2">
    <location>
        <position position="55"/>
    </location>
</feature>
<evidence type="ECO:0000256" key="1">
    <source>
        <dbReference type="ARBA" id="ARBA00023012"/>
    </source>
</evidence>
<dbReference type="Proteomes" id="UP000033434">
    <property type="component" value="Unassembled WGS sequence"/>
</dbReference>
<organism evidence="4 5">
    <name type="scientific">Pseudoalteromonas luteoviolacea S4054</name>
    <dbReference type="NCBI Taxonomy" id="1129367"/>
    <lineage>
        <taxon>Bacteria</taxon>
        <taxon>Pseudomonadati</taxon>
        <taxon>Pseudomonadota</taxon>
        <taxon>Gammaproteobacteria</taxon>
        <taxon>Alteromonadales</taxon>
        <taxon>Pseudoalteromonadaceae</taxon>
        <taxon>Pseudoalteromonas</taxon>
    </lineage>
</organism>
<dbReference type="GO" id="GO:0000160">
    <property type="term" value="P:phosphorelay signal transduction system"/>
    <property type="evidence" value="ECO:0007669"/>
    <property type="project" value="UniProtKB-KW"/>
</dbReference>
<evidence type="ECO:0000256" key="2">
    <source>
        <dbReference type="PROSITE-ProRule" id="PRU00110"/>
    </source>
</evidence>
<proteinExistence type="predicted"/>
<sequence length="115" mass="12618">MDTKIDESCLENMQALLGEQFSDTLEFCLSEFDRLANEVRATIDNDLEAATRNAHSLKSNAAQFGAMSLADASRTIEMALIEGNVDYAKTQVSVLCSEVDASKALLQHWLTSTKV</sequence>